<dbReference type="PANTHER" id="PTHR46417">
    <property type="entry name" value="TRNA (GUANINE-N(1)-)-METHYLTRANSFERASE"/>
    <property type="match status" value="1"/>
</dbReference>
<accession>A0AAJ1U9E9</accession>
<evidence type="ECO:0000256" key="1">
    <source>
        <dbReference type="ARBA" id="ARBA00002634"/>
    </source>
</evidence>
<protein>
    <recommendedName>
        <fullName evidence="6 15">tRNA (guanine-N(1)-)-methyltransferase</fullName>
        <ecNumber evidence="5 15">2.1.1.228</ecNumber>
    </recommendedName>
    <alternativeName>
        <fullName evidence="12 15">M1G-methyltransferase</fullName>
    </alternativeName>
    <alternativeName>
        <fullName evidence="13 15">tRNA [GM37] methyltransferase</fullName>
    </alternativeName>
</protein>
<proteinExistence type="inferred from homology"/>
<comment type="catalytic activity">
    <reaction evidence="14 15 16">
        <text>guanosine(37) in tRNA + S-adenosyl-L-methionine = N(1)-methylguanosine(37) in tRNA + S-adenosyl-L-homocysteine + H(+)</text>
        <dbReference type="Rhea" id="RHEA:36899"/>
        <dbReference type="Rhea" id="RHEA-COMP:10145"/>
        <dbReference type="Rhea" id="RHEA-COMP:10147"/>
        <dbReference type="ChEBI" id="CHEBI:15378"/>
        <dbReference type="ChEBI" id="CHEBI:57856"/>
        <dbReference type="ChEBI" id="CHEBI:59789"/>
        <dbReference type="ChEBI" id="CHEBI:73542"/>
        <dbReference type="ChEBI" id="CHEBI:74269"/>
        <dbReference type="EC" id="2.1.1.228"/>
    </reaction>
</comment>
<keyword evidence="11 15" id="KW-0819">tRNA processing</keyword>
<feature type="domain" description="tRNA methyltransferase TRMD/TRM10-type" evidence="18">
    <location>
        <begin position="39"/>
        <end position="260"/>
    </location>
</feature>
<dbReference type="GO" id="GO:0005829">
    <property type="term" value="C:cytosol"/>
    <property type="evidence" value="ECO:0007669"/>
    <property type="project" value="TreeGrafter"/>
</dbReference>
<evidence type="ECO:0000256" key="13">
    <source>
        <dbReference type="ARBA" id="ARBA00033392"/>
    </source>
</evidence>
<keyword evidence="10 15" id="KW-0949">S-adenosyl-L-methionine</keyword>
<reference evidence="19" key="1">
    <citation type="submission" date="2022-07" db="EMBL/GenBank/DDBJ databases">
        <authorList>
            <person name="Otstavnykh N."/>
            <person name="Isaeva M."/>
            <person name="Bystritskaya E."/>
        </authorList>
    </citation>
    <scope>NUCLEOTIDE SEQUENCE</scope>
    <source>
        <strain evidence="19">10Alg 79</strain>
    </source>
</reference>
<feature type="binding site" evidence="15">
    <location>
        <position position="148"/>
    </location>
    <ligand>
        <name>S-adenosyl-L-methionine</name>
        <dbReference type="ChEBI" id="CHEBI:59789"/>
    </ligand>
</feature>
<dbReference type="AlphaFoldDB" id="A0AAJ1U9E9"/>
<evidence type="ECO:0000256" key="6">
    <source>
        <dbReference type="ARBA" id="ARBA00014679"/>
    </source>
</evidence>
<keyword evidence="8 15" id="KW-0489">Methyltransferase</keyword>
<keyword evidence="7 15" id="KW-0963">Cytoplasm</keyword>
<comment type="caution">
    <text evidence="19">The sequence shown here is derived from an EMBL/GenBank/DDBJ whole genome shotgun (WGS) entry which is preliminary data.</text>
</comment>
<dbReference type="NCBIfam" id="TIGR00088">
    <property type="entry name" value="trmD"/>
    <property type="match status" value="1"/>
</dbReference>
<comment type="subcellular location">
    <subcellularLocation>
        <location evidence="2 15 16">Cytoplasm</location>
    </subcellularLocation>
</comment>
<comment type="subunit">
    <text evidence="4 15 16">Homodimer.</text>
</comment>
<dbReference type="Gene3D" id="1.10.1270.20">
    <property type="entry name" value="tRNA(m1g37)methyltransferase, domain 2"/>
    <property type="match status" value="1"/>
</dbReference>
<dbReference type="GO" id="GO:0002939">
    <property type="term" value="P:tRNA N1-guanine methylation"/>
    <property type="evidence" value="ECO:0007669"/>
    <property type="project" value="TreeGrafter"/>
</dbReference>
<dbReference type="HAMAP" id="MF_00605">
    <property type="entry name" value="TrmD"/>
    <property type="match status" value="1"/>
</dbReference>
<evidence type="ECO:0000259" key="18">
    <source>
        <dbReference type="Pfam" id="PF01746"/>
    </source>
</evidence>
<keyword evidence="9 15" id="KW-0808">Transferase</keyword>
<evidence type="ECO:0000256" key="5">
    <source>
        <dbReference type="ARBA" id="ARBA00012807"/>
    </source>
</evidence>
<evidence type="ECO:0000256" key="14">
    <source>
        <dbReference type="ARBA" id="ARBA00047783"/>
    </source>
</evidence>
<name>A0AAJ1U9E9_9RHOB</name>
<dbReference type="SUPFAM" id="SSF75217">
    <property type="entry name" value="alpha/beta knot"/>
    <property type="match status" value="1"/>
</dbReference>
<evidence type="ECO:0000256" key="17">
    <source>
        <dbReference type="SAM" id="MobiDB-lite"/>
    </source>
</evidence>
<reference evidence="19" key="2">
    <citation type="submission" date="2023-04" db="EMBL/GenBank/DDBJ databases">
        <title>'Rhodoalgimonas zhirmunskyi' gen. nov., isolated from a red alga.</title>
        <authorList>
            <person name="Nedashkovskaya O.I."/>
            <person name="Otstavnykh N.Y."/>
            <person name="Bystritskaya E.P."/>
            <person name="Balabanova L.A."/>
            <person name="Isaeva M.P."/>
        </authorList>
    </citation>
    <scope>NUCLEOTIDE SEQUENCE</scope>
    <source>
        <strain evidence="19">10Alg 79</strain>
    </source>
</reference>
<evidence type="ECO:0000256" key="12">
    <source>
        <dbReference type="ARBA" id="ARBA00029736"/>
    </source>
</evidence>
<evidence type="ECO:0000256" key="11">
    <source>
        <dbReference type="ARBA" id="ARBA00022694"/>
    </source>
</evidence>
<evidence type="ECO:0000256" key="2">
    <source>
        <dbReference type="ARBA" id="ARBA00004496"/>
    </source>
</evidence>
<evidence type="ECO:0000256" key="3">
    <source>
        <dbReference type="ARBA" id="ARBA00007630"/>
    </source>
</evidence>
<organism evidence="19 20">
    <name type="scientific">Rhodalgimonas zhirmunskyi</name>
    <dbReference type="NCBI Taxonomy" id="2964767"/>
    <lineage>
        <taxon>Bacteria</taxon>
        <taxon>Pseudomonadati</taxon>
        <taxon>Pseudomonadota</taxon>
        <taxon>Alphaproteobacteria</taxon>
        <taxon>Rhodobacterales</taxon>
        <taxon>Roseobacteraceae</taxon>
        <taxon>Rhodalgimonas</taxon>
    </lineage>
</organism>
<dbReference type="GO" id="GO:0052906">
    <property type="term" value="F:tRNA (guanine(37)-N1)-methyltransferase activity"/>
    <property type="evidence" value="ECO:0007669"/>
    <property type="project" value="UniProtKB-UniRule"/>
</dbReference>
<evidence type="ECO:0000256" key="9">
    <source>
        <dbReference type="ARBA" id="ARBA00022679"/>
    </source>
</evidence>
<dbReference type="Pfam" id="PF01746">
    <property type="entry name" value="tRNA_m1G_MT"/>
    <property type="match status" value="1"/>
</dbReference>
<evidence type="ECO:0000256" key="4">
    <source>
        <dbReference type="ARBA" id="ARBA00011738"/>
    </source>
</evidence>
<dbReference type="InterPro" id="IPR016009">
    <property type="entry name" value="tRNA_MeTrfase_TRMD/TRM10"/>
</dbReference>
<dbReference type="InterPro" id="IPR029028">
    <property type="entry name" value="Alpha/beta_knot_MTases"/>
</dbReference>
<evidence type="ECO:0000256" key="15">
    <source>
        <dbReference type="HAMAP-Rule" id="MF_00605"/>
    </source>
</evidence>
<evidence type="ECO:0000256" key="10">
    <source>
        <dbReference type="ARBA" id="ARBA00022691"/>
    </source>
</evidence>
<dbReference type="CDD" id="cd18080">
    <property type="entry name" value="TrmD-like"/>
    <property type="match status" value="1"/>
</dbReference>
<feature type="binding site" evidence="15">
    <location>
        <begin position="168"/>
        <end position="173"/>
    </location>
    <ligand>
        <name>S-adenosyl-L-methionine</name>
        <dbReference type="ChEBI" id="CHEBI:59789"/>
    </ligand>
</feature>
<comment type="similarity">
    <text evidence="3 15 16">Belongs to the RNA methyltransferase TrmD family.</text>
</comment>
<evidence type="ECO:0000313" key="20">
    <source>
        <dbReference type="Proteomes" id="UP001227162"/>
    </source>
</evidence>
<dbReference type="Gene3D" id="3.40.1280.10">
    <property type="match status" value="1"/>
</dbReference>
<dbReference type="PANTHER" id="PTHR46417:SF1">
    <property type="entry name" value="TRNA (GUANINE-N(1)-)-METHYLTRANSFERASE"/>
    <property type="match status" value="1"/>
</dbReference>
<sequence>MTDAPTPPNRSHGRKSIRPTLKPSELMGETRLARAWTAQVITLFPQAFPGVLGESLTGKALKEGQWQLEAVDLRPFGEGRHRNVDDTPAGGGAGMVLRADVLARAIDHSRSLATNPLPLIYLSPRGRRFDQAMARAWAAGPGVTLLCGRFEGVDQRVLDHYRIEEVSLGDFVLTGGEIAAQAMLDATVRLLPGVLGNAESIEDESFSNGLLEHPQYTRPAEWQGHAIPDVLLSGNHKVIADWRHAMARDITRARRPDLWAALRAADLPAPVAQVRDSDSLARFVNQFFGPLAETDLFTLLELAQGSDLPPNPYQALAALLWGLPQGKIDP</sequence>
<gene>
    <name evidence="15 19" type="primary">trmD</name>
    <name evidence="19" type="ORF">NOI20_13915</name>
</gene>
<dbReference type="Proteomes" id="UP001227162">
    <property type="component" value="Unassembled WGS sequence"/>
</dbReference>
<dbReference type="EC" id="2.1.1.228" evidence="5 15"/>
<dbReference type="EMBL" id="JANFFA010000004">
    <property type="protein sequence ID" value="MDQ2095210.1"/>
    <property type="molecule type" value="Genomic_DNA"/>
</dbReference>
<dbReference type="InterPro" id="IPR023148">
    <property type="entry name" value="tRNA_m1G_MeTrfase_C_sf"/>
</dbReference>
<comment type="function">
    <text evidence="1 15 16">Specifically methylates guanosine-37 in various tRNAs.</text>
</comment>
<feature type="region of interest" description="Disordered" evidence="17">
    <location>
        <begin position="1"/>
        <end position="22"/>
    </location>
</feature>
<evidence type="ECO:0000256" key="8">
    <source>
        <dbReference type="ARBA" id="ARBA00022603"/>
    </source>
</evidence>
<dbReference type="InterPro" id="IPR002649">
    <property type="entry name" value="tRNA_m1G_MeTrfase_TrmD"/>
</dbReference>
<evidence type="ECO:0000313" key="19">
    <source>
        <dbReference type="EMBL" id="MDQ2095210.1"/>
    </source>
</evidence>
<keyword evidence="20" id="KW-1185">Reference proteome</keyword>
<dbReference type="NCBIfam" id="NF000648">
    <property type="entry name" value="PRK00026.1"/>
    <property type="match status" value="1"/>
</dbReference>
<dbReference type="InterPro" id="IPR029026">
    <property type="entry name" value="tRNA_m1G_MTases_N"/>
</dbReference>
<evidence type="ECO:0000256" key="7">
    <source>
        <dbReference type="ARBA" id="ARBA00022490"/>
    </source>
</evidence>
<evidence type="ECO:0000256" key="16">
    <source>
        <dbReference type="RuleBase" id="RU003464"/>
    </source>
</evidence>